<proteinExistence type="predicted"/>
<evidence type="ECO:0000313" key="3">
    <source>
        <dbReference type="Proteomes" id="UP000257109"/>
    </source>
</evidence>
<dbReference type="OrthoDB" id="10291139at2759"/>
<feature type="compositionally biased region" description="Polar residues" evidence="1">
    <location>
        <begin position="49"/>
        <end position="73"/>
    </location>
</feature>
<feature type="non-terminal residue" evidence="2">
    <location>
        <position position="1"/>
    </location>
</feature>
<name>A0A371HQM0_MUCPR</name>
<dbReference type="Proteomes" id="UP000257109">
    <property type="component" value="Unassembled WGS sequence"/>
</dbReference>
<organism evidence="2 3">
    <name type="scientific">Mucuna pruriens</name>
    <name type="common">Velvet bean</name>
    <name type="synonym">Dolichos pruriens</name>
    <dbReference type="NCBI Taxonomy" id="157652"/>
    <lineage>
        <taxon>Eukaryota</taxon>
        <taxon>Viridiplantae</taxon>
        <taxon>Streptophyta</taxon>
        <taxon>Embryophyta</taxon>
        <taxon>Tracheophyta</taxon>
        <taxon>Spermatophyta</taxon>
        <taxon>Magnoliopsida</taxon>
        <taxon>eudicotyledons</taxon>
        <taxon>Gunneridae</taxon>
        <taxon>Pentapetalae</taxon>
        <taxon>rosids</taxon>
        <taxon>fabids</taxon>
        <taxon>Fabales</taxon>
        <taxon>Fabaceae</taxon>
        <taxon>Papilionoideae</taxon>
        <taxon>50 kb inversion clade</taxon>
        <taxon>NPAAA clade</taxon>
        <taxon>indigoferoid/millettioid clade</taxon>
        <taxon>Phaseoleae</taxon>
        <taxon>Mucuna</taxon>
    </lineage>
</organism>
<comment type="caution">
    <text evidence="2">The sequence shown here is derived from an EMBL/GenBank/DDBJ whole genome shotgun (WGS) entry which is preliminary data.</text>
</comment>
<keyword evidence="3" id="KW-1185">Reference proteome</keyword>
<feature type="region of interest" description="Disordered" evidence="1">
    <location>
        <begin position="45"/>
        <end position="73"/>
    </location>
</feature>
<protein>
    <submittedName>
        <fullName evidence="2">Uncharacterized protein</fullName>
    </submittedName>
</protein>
<sequence>MHRFCNSLSILGTPPNPHVLIKFPTPHTSTFTPCNPLSISGACPPRAPNTLNPLSSGAPAASSNPETNHSSSLSIRRITFSHLKSLCINDKSCSATSAFVTYFNASTNSSQFPGLKRHPRGLNDSPKSRSE</sequence>
<reference evidence="2" key="1">
    <citation type="submission" date="2018-05" db="EMBL/GenBank/DDBJ databases">
        <title>Draft genome of Mucuna pruriens seed.</title>
        <authorList>
            <person name="Nnadi N.E."/>
            <person name="Vos R."/>
            <person name="Hasami M.H."/>
            <person name="Devisetty U.K."/>
            <person name="Aguiy J.C."/>
        </authorList>
    </citation>
    <scope>NUCLEOTIDE SEQUENCE [LARGE SCALE GENOMIC DNA]</scope>
    <source>
        <strain evidence="2">JCA_2017</strain>
    </source>
</reference>
<evidence type="ECO:0000313" key="2">
    <source>
        <dbReference type="EMBL" id="RDY04974.1"/>
    </source>
</evidence>
<gene>
    <name evidence="2" type="ORF">CR513_11224</name>
</gene>
<dbReference type="EMBL" id="QJKJ01001967">
    <property type="protein sequence ID" value="RDY04974.1"/>
    <property type="molecule type" value="Genomic_DNA"/>
</dbReference>
<dbReference type="AlphaFoldDB" id="A0A371HQM0"/>
<accession>A0A371HQM0</accession>
<evidence type="ECO:0000256" key="1">
    <source>
        <dbReference type="SAM" id="MobiDB-lite"/>
    </source>
</evidence>
<feature type="region of interest" description="Disordered" evidence="1">
    <location>
        <begin position="107"/>
        <end position="131"/>
    </location>
</feature>